<feature type="compositionally biased region" description="Polar residues" evidence="1">
    <location>
        <begin position="254"/>
        <end position="270"/>
    </location>
</feature>
<dbReference type="Pfam" id="PF09777">
    <property type="entry name" value="OSTMP1"/>
    <property type="match status" value="1"/>
</dbReference>
<feature type="chain" id="PRO_5042590384" description="Osteopetrosis-associated transmembrane protein 1" evidence="3">
    <location>
        <begin position="31"/>
        <end position="345"/>
    </location>
</feature>
<dbReference type="InterPro" id="IPR019172">
    <property type="entry name" value="Osteopetrosis-assoc_TM_1"/>
</dbReference>
<evidence type="ECO:0008006" key="6">
    <source>
        <dbReference type="Google" id="ProtNLM"/>
    </source>
</evidence>
<keyword evidence="5" id="KW-1185">Reference proteome</keyword>
<keyword evidence="2" id="KW-0812">Transmembrane</keyword>
<evidence type="ECO:0000256" key="3">
    <source>
        <dbReference type="SAM" id="SignalP"/>
    </source>
</evidence>
<dbReference type="PANTHER" id="PTHR15644:SF2">
    <property type="entry name" value="OSTEOPETROSIS-ASSOCIATED TRANSMEMBRANE PROTEIN 1"/>
    <property type="match status" value="1"/>
</dbReference>
<keyword evidence="2" id="KW-1133">Transmembrane helix</keyword>
<feature type="region of interest" description="Disordered" evidence="1">
    <location>
        <begin position="322"/>
        <end position="345"/>
    </location>
</feature>
<dbReference type="Proteomes" id="UP000075880">
    <property type="component" value="Unassembled WGS sequence"/>
</dbReference>
<protein>
    <recommendedName>
        <fullName evidence="6">Osteopetrosis-associated transmembrane protein 1</fullName>
    </recommendedName>
</protein>
<evidence type="ECO:0000313" key="5">
    <source>
        <dbReference type="Proteomes" id="UP000075880"/>
    </source>
</evidence>
<feature type="region of interest" description="Disordered" evidence="1">
    <location>
        <begin position="248"/>
        <end position="299"/>
    </location>
</feature>
<evidence type="ECO:0000313" key="4">
    <source>
        <dbReference type="EnsemblMetazoa" id="ENSAATROPP013442"/>
    </source>
</evidence>
<feature type="signal peptide" evidence="3">
    <location>
        <begin position="1"/>
        <end position="30"/>
    </location>
</feature>
<name>A0AAG5DQ62_ANOAO</name>
<organism evidence="4 5">
    <name type="scientific">Anopheles atroparvus</name>
    <name type="common">European mosquito</name>
    <dbReference type="NCBI Taxonomy" id="41427"/>
    <lineage>
        <taxon>Eukaryota</taxon>
        <taxon>Metazoa</taxon>
        <taxon>Ecdysozoa</taxon>
        <taxon>Arthropoda</taxon>
        <taxon>Hexapoda</taxon>
        <taxon>Insecta</taxon>
        <taxon>Pterygota</taxon>
        <taxon>Neoptera</taxon>
        <taxon>Endopterygota</taxon>
        <taxon>Diptera</taxon>
        <taxon>Nematocera</taxon>
        <taxon>Culicoidea</taxon>
        <taxon>Culicidae</taxon>
        <taxon>Anophelinae</taxon>
        <taxon>Anopheles</taxon>
    </lineage>
</organism>
<feature type="transmembrane region" description="Helical" evidence="2">
    <location>
        <begin position="208"/>
        <end position="228"/>
    </location>
</feature>
<evidence type="ECO:0000256" key="2">
    <source>
        <dbReference type="SAM" id="Phobius"/>
    </source>
</evidence>
<dbReference type="AlphaFoldDB" id="A0AAG5DQ62"/>
<dbReference type="PANTHER" id="PTHR15644">
    <property type="entry name" value="OSTEOPETROSIS ASSOCIATED TRANSMEMBRANE PROTEIN 1"/>
    <property type="match status" value="1"/>
</dbReference>
<dbReference type="GO" id="GO:0005829">
    <property type="term" value="C:cytosol"/>
    <property type="evidence" value="ECO:0007669"/>
    <property type="project" value="TreeGrafter"/>
</dbReference>
<dbReference type="EnsemblMetazoa" id="ENSAATROPT014767">
    <property type="protein sequence ID" value="ENSAATROPP013442"/>
    <property type="gene ID" value="ENSAATROPG011978"/>
</dbReference>
<reference evidence="4" key="1">
    <citation type="submission" date="2024-04" db="UniProtKB">
        <authorList>
            <consortium name="EnsemblMetazoa"/>
        </authorList>
    </citation>
    <scope>IDENTIFICATION</scope>
    <source>
        <strain evidence="4">EBRO</strain>
    </source>
</reference>
<accession>A0AAG5DQ62</accession>
<keyword evidence="3" id="KW-0732">Signal</keyword>
<keyword evidence="2" id="KW-0472">Membrane</keyword>
<evidence type="ECO:0000256" key="1">
    <source>
        <dbReference type="SAM" id="MobiDB-lite"/>
    </source>
</evidence>
<proteinExistence type="predicted"/>
<sequence length="345" mass="38670">MARACFMRFASELKEMKLLLVLAILTMVVCDGGGRVLAEMECYAIHSFIKKYSEILKQLPVYTFPVFSMCTNKTAELHYGDALLFYHNMTNAPECQKYLGRNRMNVYGKLYGEITDLWSTANCDACINAPNVTAEFMDLSNTLNKCLEENKANPCTSCDEDYQRVQQYYGQMQNRDRICFDIEDRMNQTRRAWSGIYNCCKDKKYSTVAFFSIASIACAIPVAFYVVMHVLRVRSDNRLTLLSATSVDEEPYHSNPSRNTASASQPNNHGRSGVVPEANETESDEDNGPIIDLANPSPSPSAAAALNNLNISEADLVNFLDSERGASKKSPEAQKAIEKRDLLLN</sequence>